<keyword evidence="4 9" id="KW-0732">Signal</keyword>
<dbReference type="PANTHER" id="PTHR30620:SF16">
    <property type="entry name" value="LYSOSOMAL BETA GLUCOSIDASE"/>
    <property type="match status" value="1"/>
</dbReference>
<protein>
    <recommendedName>
        <fullName evidence="3">beta-glucosidase</fullName>
        <ecNumber evidence="3">3.2.1.21</ecNumber>
    </recommendedName>
</protein>
<evidence type="ECO:0000313" key="11">
    <source>
        <dbReference type="EMBL" id="MFD2999658.1"/>
    </source>
</evidence>
<dbReference type="SUPFAM" id="SSF52279">
    <property type="entry name" value="Beta-D-glucan exohydrolase, C-terminal domain"/>
    <property type="match status" value="1"/>
</dbReference>
<name>A0ABW6BUA0_9BACT</name>
<feature type="chain" id="PRO_5047345255" description="beta-glucosidase" evidence="9">
    <location>
        <begin position="24"/>
        <end position="787"/>
    </location>
</feature>
<dbReference type="PANTHER" id="PTHR30620">
    <property type="entry name" value="PERIPLASMIC BETA-GLUCOSIDASE-RELATED"/>
    <property type="match status" value="1"/>
</dbReference>
<dbReference type="InterPro" id="IPR019800">
    <property type="entry name" value="Glyco_hydro_3_AS"/>
</dbReference>
<evidence type="ECO:0000256" key="5">
    <source>
        <dbReference type="ARBA" id="ARBA00022801"/>
    </source>
</evidence>
<dbReference type="InterPro" id="IPR026891">
    <property type="entry name" value="Fn3-like"/>
</dbReference>
<dbReference type="InterPro" id="IPR036962">
    <property type="entry name" value="Glyco_hydro_3_N_sf"/>
</dbReference>
<keyword evidence="12" id="KW-1185">Reference proteome</keyword>
<comment type="caution">
    <text evidence="11">The sequence shown here is derived from an EMBL/GenBank/DDBJ whole genome shotgun (WGS) entry which is preliminary data.</text>
</comment>
<proteinExistence type="inferred from homology"/>
<evidence type="ECO:0000256" key="6">
    <source>
        <dbReference type="ARBA" id="ARBA00023295"/>
    </source>
</evidence>
<evidence type="ECO:0000256" key="1">
    <source>
        <dbReference type="ARBA" id="ARBA00000448"/>
    </source>
</evidence>
<evidence type="ECO:0000256" key="2">
    <source>
        <dbReference type="ARBA" id="ARBA00005336"/>
    </source>
</evidence>
<gene>
    <name evidence="11" type="primary">bglX</name>
    <name evidence="11" type="ORF">ACFS7Z_04750</name>
</gene>
<comment type="similarity">
    <text evidence="2 7">Belongs to the glycosyl hydrolase 3 family.</text>
</comment>
<dbReference type="Gene3D" id="3.40.50.1700">
    <property type="entry name" value="Glycoside hydrolase family 3 C-terminal domain"/>
    <property type="match status" value="1"/>
</dbReference>
<dbReference type="InterPro" id="IPR036881">
    <property type="entry name" value="Glyco_hydro_3_C_sf"/>
</dbReference>
<dbReference type="InterPro" id="IPR002772">
    <property type="entry name" value="Glyco_hydro_3_C"/>
</dbReference>
<dbReference type="NCBIfam" id="NF011678">
    <property type="entry name" value="PRK15098.1"/>
    <property type="match status" value="1"/>
</dbReference>
<dbReference type="InterPro" id="IPR017853">
    <property type="entry name" value="GH"/>
</dbReference>
<evidence type="ECO:0000256" key="4">
    <source>
        <dbReference type="ARBA" id="ARBA00022729"/>
    </source>
</evidence>
<keyword evidence="5 7" id="KW-0378">Hydrolase</keyword>
<comment type="catalytic activity">
    <reaction evidence="1">
        <text>Hydrolysis of terminal, non-reducing beta-D-glucosyl residues with release of beta-D-glucose.</text>
        <dbReference type="EC" id="3.2.1.21"/>
    </reaction>
</comment>
<dbReference type="SUPFAM" id="SSF51445">
    <property type="entry name" value="(Trans)glycosidases"/>
    <property type="match status" value="1"/>
</dbReference>
<dbReference type="InterPro" id="IPR001764">
    <property type="entry name" value="Glyco_hydro_3_N"/>
</dbReference>
<dbReference type="Gene3D" id="2.60.40.10">
    <property type="entry name" value="Immunoglobulins"/>
    <property type="match status" value="1"/>
</dbReference>
<dbReference type="InterPro" id="IPR051915">
    <property type="entry name" value="Cellulose_Degrad_GH3"/>
</dbReference>
<feature type="compositionally biased region" description="Low complexity" evidence="8">
    <location>
        <begin position="32"/>
        <end position="50"/>
    </location>
</feature>
<dbReference type="PROSITE" id="PS00775">
    <property type="entry name" value="GLYCOSYL_HYDROL_F3"/>
    <property type="match status" value="1"/>
</dbReference>
<feature type="region of interest" description="Disordered" evidence="8">
    <location>
        <begin position="32"/>
        <end position="51"/>
    </location>
</feature>
<accession>A0ABW6BUA0</accession>
<evidence type="ECO:0000256" key="7">
    <source>
        <dbReference type="RuleBase" id="RU361161"/>
    </source>
</evidence>
<dbReference type="Pfam" id="PF01915">
    <property type="entry name" value="Glyco_hydro_3_C"/>
    <property type="match status" value="1"/>
</dbReference>
<sequence length="787" mass="86266">MKRILHTAIVLLLCMSCSGNITQQDTATATTMTTSDSAQSSAQAASGSTDPEMDRFISELMAKMTLEEKIGQLNLVAVGFDVTGPVVSQNVEENIRKGNVGGVFNTFTPVAARKLQEMAVKHTRLHIPLLFGYDVIHGHRTIFPIPLGLSATWDMGLIEKSARIAAEEASADGLNWVFSPMVDISRDPRWGRVAEGAGEDTWYGSQVARAMVRGYQGEDLAKENTVMACVKHFALYGAAEAGRDYNTVDMSLLNMYQNFLPPYKAAIDAGAGSVMTAFNEINGVPATANRWLMTELLREKWGFDGFVVTDYTAINELVPHGLGTEAHVGALALKAGVDMDMVGEVFLKHLGQQVKEGTVTTEEINAACRRVLEAKYKLGLFEDPYRYVDEQRATNTIMKPEFIEAARDIARESMVLLKNRNQTLPLKQSGTIALIGPLATSQRDMIGNWSGAGDWKQAVSMEQGIRNVAGNKVKVVYAKGANITDDAQMLERLNAHGGELQIDPRSPEQMVSEAVKVAKSAGVIVAVVGESQGMSGEAASRADITLPGQQQELLKALKKTGKPLVLVLMNGRPLALQWEDENADAILETWFGGTQAGNAIADMLFGVYNPSGKLTATFPVEVGQVPIYYSYKNTGRPYGGEKLDKYKSRYLDVPNEPLYPFGYGLSYTTFEYSQPKLSQNTMTPGETLEVSVTIRNTGNYDGEEVAQLYIQDLAGSVTRPVKELKNFRTVSLKKGESKTVTFPITVEDLKFYNRELEYVYEPGEFKVYVGTNSRDVKEAGFTLQVNQ</sequence>
<dbReference type="SMART" id="SM01217">
    <property type="entry name" value="Fn3_like"/>
    <property type="match status" value="1"/>
</dbReference>
<evidence type="ECO:0000256" key="3">
    <source>
        <dbReference type="ARBA" id="ARBA00012744"/>
    </source>
</evidence>
<keyword evidence="6 7" id="KW-0326">Glycosidase</keyword>
<organism evidence="11 12">
    <name type="scientific">Pontibacter toksunensis</name>
    <dbReference type="NCBI Taxonomy" id="1332631"/>
    <lineage>
        <taxon>Bacteria</taxon>
        <taxon>Pseudomonadati</taxon>
        <taxon>Bacteroidota</taxon>
        <taxon>Cytophagia</taxon>
        <taxon>Cytophagales</taxon>
        <taxon>Hymenobacteraceae</taxon>
        <taxon>Pontibacter</taxon>
    </lineage>
</organism>
<dbReference type="Gene3D" id="3.20.20.300">
    <property type="entry name" value="Glycoside hydrolase, family 3, N-terminal domain"/>
    <property type="match status" value="1"/>
</dbReference>
<evidence type="ECO:0000313" key="12">
    <source>
        <dbReference type="Proteomes" id="UP001597641"/>
    </source>
</evidence>
<dbReference type="Pfam" id="PF14310">
    <property type="entry name" value="Fn3-like"/>
    <property type="match status" value="1"/>
</dbReference>
<evidence type="ECO:0000259" key="10">
    <source>
        <dbReference type="SMART" id="SM01217"/>
    </source>
</evidence>
<feature type="signal peptide" evidence="9">
    <location>
        <begin position="1"/>
        <end position="23"/>
    </location>
</feature>
<dbReference type="EMBL" id="JBHUOX010000002">
    <property type="protein sequence ID" value="MFD2999658.1"/>
    <property type="molecule type" value="Genomic_DNA"/>
</dbReference>
<feature type="domain" description="Fibronectin type III-like" evidence="10">
    <location>
        <begin position="704"/>
        <end position="773"/>
    </location>
</feature>
<dbReference type="Proteomes" id="UP001597641">
    <property type="component" value="Unassembled WGS sequence"/>
</dbReference>
<dbReference type="GO" id="GO:0008422">
    <property type="term" value="F:beta-glucosidase activity"/>
    <property type="evidence" value="ECO:0007669"/>
    <property type="project" value="UniProtKB-EC"/>
</dbReference>
<evidence type="ECO:0000256" key="8">
    <source>
        <dbReference type="SAM" id="MobiDB-lite"/>
    </source>
</evidence>
<dbReference type="RefSeq" id="WP_377481704.1">
    <property type="nucleotide sequence ID" value="NZ_JBHUOX010000002.1"/>
</dbReference>
<reference evidence="12" key="1">
    <citation type="journal article" date="2019" name="Int. J. Syst. Evol. Microbiol.">
        <title>The Global Catalogue of Microorganisms (GCM) 10K type strain sequencing project: providing services to taxonomists for standard genome sequencing and annotation.</title>
        <authorList>
            <consortium name="The Broad Institute Genomics Platform"/>
            <consortium name="The Broad Institute Genome Sequencing Center for Infectious Disease"/>
            <person name="Wu L."/>
            <person name="Ma J."/>
        </authorList>
    </citation>
    <scope>NUCLEOTIDE SEQUENCE [LARGE SCALE GENOMIC DNA]</scope>
    <source>
        <strain evidence="12">KCTC 23984</strain>
    </source>
</reference>
<dbReference type="PRINTS" id="PR00133">
    <property type="entry name" value="GLHYDRLASE3"/>
</dbReference>
<dbReference type="EC" id="3.2.1.21" evidence="3"/>
<dbReference type="InterPro" id="IPR013783">
    <property type="entry name" value="Ig-like_fold"/>
</dbReference>
<evidence type="ECO:0000256" key="9">
    <source>
        <dbReference type="SAM" id="SignalP"/>
    </source>
</evidence>
<dbReference type="Pfam" id="PF00933">
    <property type="entry name" value="Glyco_hydro_3"/>
    <property type="match status" value="1"/>
</dbReference>